<dbReference type="InterPro" id="IPR054828">
    <property type="entry name" value="Vit_B12_bind_prot"/>
</dbReference>
<dbReference type="Proteomes" id="UP000293952">
    <property type="component" value="Unassembled WGS sequence"/>
</dbReference>
<name>A0A4Q4KID4_9FLAO</name>
<gene>
    <name evidence="3" type="ORF">ERX46_13095</name>
</gene>
<protein>
    <submittedName>
        <fullName evidence="3">Cobalamin-binding protein</fullName>
    </submittedName>
</protein>
<dbReference type="PROSITE" id="PS50983">
    <property type="entry name" value="FE_B12_PBP"/>
    <property type="match status" value="1"/>
</dbReference>
<evidence type="ECO:0000313" key="3">
    <source>
        <dbReference type="EMBL" id="RYM32982.1"/>
    </source>
</evidence>
<reference evidence="3 4" key="1">
    <citation type="submission" date="2019-02" db="EMBL/GenBank/DDBJ databases">
        <title>Genome sequence of the sea-ice species Brumimicrobium glaciale.</title>
        <authorList>
            <person name="Bowman J.P."/>
        </authorList>
    </citation>
    <scope>NUCLEOTIDE SEQUENCE [LARGE SCALE GENOMIC DNA]</scope>
    <source>
        <strain evidence="3 4">IC156</strain>
    </source>
</reference>
<dbReference type="RefSeq" id="WP_130094319.1">
    <property type="nucleotide sequence ID" value="NZ_SETE01000005.1"/>
</dbReference>
<dbReference type="PANTHER" id="PTHR30535">
    <property type="entry name" value="VITAMIN B12-BINDING PROTEIN"/>
    <property type="match status" value="1"/>
</dbReference>
<dbReference type="NCBIfam" id="NF038402">
    <property type="entry name" value="TroA_like"/>
    <property type="match status" value="1"/>
</dbReference>
<dbReference type="Gene3D" id="3.40.50.1980">
    <property type="entry name" value="Nitrogenase molybdenum iron protein domain"/>
    <property type="match status" value="2"/>
</dbReference>
<organism evidence="3 4">
    <name type="scientific">Brumimicrobium glaciale</name>
    <dbReference type="NCBI Taxonomy" id="200475"/>
    <lineage>
        <taxon>Bacteria</taxon>
        <taxon>Pseudomonadati</taxon>
        <taxon>Bacteroidota</taxon>
        <taxon>Flavobacteriia</taxon>
        <taxon>Flavobacteriales</taxon>
        <taxon>Crocinitomicaceae</taxon>
        <taxon>Brumimicrobium</taxon>
    </lineage>
</organism>
<dbReference type="EMBL" id="SETE01000005">
    <property type="protein sequence ID" value="RYM32982.1"/>
    <property type="molecule type" value="Genomic_DNA"/>
</dbReference>
<dbReference type="OrthoDB" id="9816357at2"/>
<sequence length="244" mass="27975">MRIVSLVPSQTELLYDLGLGDRVVGITKFCIHPNEWFRSKERIGGTKDADIEKITRLKPDLIIGNKEENTKEDIEALRKIAPVYMSDIFNLADSLEMIAQVAEICNVGKRGAAIVEQIQTNFKTIIPFTDQPKVAYLIWKDPFMGVGSATFIDTVLTDHMGMENVLGNQVRYPELDIENLPELDYLFLSTEPYPFKEKHFSELQKYFPNAKIMLVDGEYFTWYGSRLINAPKYLKGLMERIINN</sequence>
<dbReference type="SUPFAM" id="SSF53807">
    <property type="entry name" value="Helical backbone' metal receptor"/>
    <property type="match status" value="1"/>
</dbReference>
<evidence type="ECO:0000256" key="1">
    <source>
        <dbReference type="ARBA" id="ARBA00022729"/>
    </source>
</evidence>
<feature type="domain" description="Fe/B12 periplasmic-binding" evidence="2">
    <location>
        <begin position="2"/>
        <end position="244"/>
    </location>
</feature>
<dbReference type="PANTHER" id="PTHR30535:SF35">
    <property type="entry name" value="PERIPLASMIC BINDING PROTEIN"/>
    <property type="match status" value="1"/>
</dbReference>
<comment type="caution">
    <text evidence="3">The sequence shown here is derived from an EMBL/GenBank/DDBJ whole genome shotgun (WGS) entry which is preliminary data.</text>
</comment>
<dbReference type="InterPro" id="IPR002491">
    <property type="entry name" value="ABC_transptr_periplasmic_BD"/>
</dbReference>
<keyword evidence="1" id="KW-0732">Signal</keyword>
<dbReference type="InterPro" id="IPR050902">
    <property type="entry name" value="ABC_Transporter_SBP"/>
</dbReference>
<evidence type="ECO:0000259" key="2">
    <source>
        <dbReference type="PROSITE" id="PS50983"/>
    </source>
</evidence>
<evidence type="ECO:0000313" key="4">
    <source>
        <dbReference type="Proteomes" id="UP000293952"/>
    </source>
</evidence>
<accession>A0A4Q4KID4</accession>
<proteinExistence type="predicted"/>
<keyword evidence="4" id="KW-1185">Reference proteome</keyword>
<dbReference type="AlphaFoldDB" id="A0A4Q4KID4"/>
<dbReference type="Pfam" id="PF01497">
    <property type="entry name" value="Peripla_BP_2"/>
    <property type="match status" value="1"/>
</dbReference>